<feature type="compositionally biased region" description="Basic and acidic residues" evidence="2">
    <location>
        <begin position="335"/>
        <end position="345"/>
    </location>
</feature>
<feature type="compositionally biased region" description="Acidic residues" evidence="2">
    <location>
        <begin position="303"/>
        <end position="314"/>
    </location>
</feature>
<dbReference type="EMBL" id="CP141882">
    <property type="protein sequence ID" value="WRT64685.1"/>
    <property type="molecule type" value="Genomic_DNA"/>
</dbReference>
<keyword evidence="6" id="KW-1185">Reference proteome</keyword>
<dbReference type="PANTHER" id="PTHR13335:SF1">
    <property type="entry name" value="TARGET OF RAPAMYCIN COMPLEX 2 SUBUNIT MAPKAP1"/>
    <property type="match status" value="1"/>
</dbReference>
<dbReference type="Pfam" id="PF16978">
    <property type="entry name" value="CRIM"/>
    <property type="match status" value="1"/>
</dbReference>
<evidence type="ECO:0000259" key="3">
    <source>
        <dbReference type="Pfam" id="PF16978"/>
    </source>
</evidence>
<feature type="compositionally biased region" description="Low complexity" evidence="2">
    <location>
        <begin position="562"/>
        <end position="574"/>
    </location>
</feature>
<feature type="compositionally biased region" description="Polar residues" evidence="2">
    <location>
        <begin position="111"/>
        <end position="126"/>
    </location>
</feature>
<organism evidence="5 6">
    <name type="scientific">Kwoniella shivajii</name>
    <dbReference type="NCBI Taxonomy" id="564305"/>
    <lineage>
        <taxon>Eukaryota</taxon>
        <taxon>Fungi</taxon>
        <taxon>Dikarya</taxon>
        <taxon>Basidiomycota</taxon>
        <taxon>Agaricomycotina</taxon>
        <taxon>Tremellomycetes</taxon>
        <taxon>Tremellales</taxon>
        <taxon>Cryptococcaceae</taxon>
        <taxon>Kwoniella</taxon>
    </lineage>
</organism>
<dbReference type="InterPro" id="IPR031567">
    <property type="entry name" value="CRIM_dom"/>
</dbReference>
<dbReference type="Gene3D" id="2.30.29.30">
    <property type="entry name" value="Pleckstrin-homology domain (PH domain)/Phosphotyrosine-binding domain (PTB)"/>
    <property type="match status" value="1"/>
</dbReference>
<dbReference type="PANTHER" id="PTHR13335">
    <property type="entry name" value="TARGET OF RAPAMYCIN COMPLEX 2 SUBUNIT MAPKAP1"/>
    <property type="match status" value="1"/>
</dbReference>
<dbReference type="InterPro" id="IPR011993">
    <property type="entry name" value="PH-like_dom_sf"/>
</dbReference>
<feature type="region of interest" description="Disordered" evidence="2">
    <location>
        <begin position="521"/>
        <end position="584"/>
    </location>
</feature>
<dbReference type="GeneID" id="87953750"/>
<dbReference type="Proteomes" id="UP001329825">
    <property type="component" value="Chromosome 2"/>
</dbReference>
<dbReference type="InterPro" id="IPR031313">
    <property type="entry name" value="Sin1_PH_dom"/>
</dbReference>
<dbReference type="Pfam" id="PF16979">
    <property type="entry name" value="SIN1_PH"/>
    <property type="match status" value="1"/>
</dbReference>
<feature type="domain" description="CRIM" evidence="3">
    <location>
        <begin position="398"/>
        <end position="522"/>
    </location>
</feature>
<dbReference type="RefSeq" id="XP_062789425.1">
    <property type="nucleotide sequence ID" value="XM_062933374.1"/>
</dbReference>
<feature type="compositionally biased region" description="Polar residues" evidence="2">
    <location>
        <begin position="545"/>
        <end position="561"/>
    </location>
</feature>
<gene>
    <name evidence="5" type="ORF">IL334_001619</name>
</gene>
<accession>A0ABZ1CTZ9</accession>
<evidence type="ECO:0000313" key="6">
    <source>
        <dbReference type="Proteomes" id="UP001329825"/>
    </source>
</evidence>
<feature type="compositionally biased region" description="Basic and acidic residues" evidence="2">
    <location>
        <begin position="316"/>
        <end position="325"/>
    </location>
</feature>
<evidence type="ECO:0000256" key="1">
    <source>
        <dbReference type="ARBA" id="ARBA00009407"/>
    </source>
</evidence>
<name>A0ABZ1CTZ9_9TREE</name>
<feature type="region of interest" description="Disordered" evidence="2">
    <location>
        <begin position="301"/>
        <end position="345"/>
    </location>
</feature>
<sequence>MAMISDVDYILQAIRLSSLRTTDDPLSPRVISLDPSFALNPYINASGLSDIDRWPEIKRALDSPPPEPSYLSSQNGLPNKPNRTRTGGGLNYTQTIMGPGKSGGAGMRVSGRTSQPGENRRNMNPTASASSSSSTKVNYKDQRSNSTSFVHNVPLSPGRSQGPFGQERTPTTNSNMKTPIMEDNGFFSPSGRPRADSAPAPILLGIPPGGIASSILAGTSMLNSGRGLGVTSNVGVLEQALSTSEASNEELEGSAAHIASNVGLGVGMEAEQSSLGQGGASELAVTGITTGGVERMVGVLVDEGSDVDEEEAAEAEGGRGRRDQLPPDSNTLPSDSRRVSIDTMEGDKLDFTPVPIYQSTSASMTKSSALTAALNKHVPHLVSTSSSSSPPPMEGHLPNPFASLYATVAAPPAVPSLSLEMYFPHSSKPTDPIVAKVRKDATVEEVTGFGLYKYWEDGRLPLLSEEENEVRWSAVGWGLRIVEDDGEVDEDFPPLDRESQISKFSYGQFAIVEATDAQIRQNASKAPSIQRRPSRILAAPRPSRPGTQPPSRGTTLTVPPTSQANSGASSFSSNEQTPLGSLAGPGLTTAAMAMKGSLGLSSTGSDIVRLKIRVTASADVHFTTTINVPSDMYIADLTEVLCKKKRLQMPATDWVLCLADLTLAIPLDRTVASLEGRTDLALVKRQWATEHGLRIDDRRGGDPSASIFKRQSEPAPMQRYGPGLADFSQTYKKYTVQRKIAIGRHERVLAIDGDYIHIMPSESRAFFDSMKTTSFHITLVASCKLTGRAGGFKINVWRDGAQKRYEFEAENQRQATDIVSTIRQLMKSYSSDRNSVLPPPRPSSRR</sequence>
<evidence type="ECO:0000256" key="2">
    <source>
        <dbReference type="SAM" id="MobiDB-lite"/>
    </source>
</evidence>
<evidence type="ECO:0000313" key="5">
    <source>
        <dbReference type="EMBL" id="WRT64685.1"/>
    </source>
</evidence>
<dbReference type="InterPro" id="IPR008828">
    <property type="entry name" value="Sin1/Avo1"/>
</dbReference>
<protein>
    <submittedName>
        <fullName evidence="5">Uncharacterized protein</fullName>
    </submittedName>
</protein>
<reference evidence="5 6" key="1">
    <citation type="submission" date="2024-01" db="EMBL/GenBank/DDBJ databases">
        <title>Comparative genomics of Cryptococcus and Kwoniella reveals pathogenesis evolution and contrasting modes of karyotype evolution via chromosome fusion or intercentromeric recombination.</title>
        <authorList>
            <person name="Coelho M.A."/>
            <person name="David-Palma M."/>
            <person name="Shea T."/>
            <person name="Bowers K."/>
            <person name="McGinley-Smith S."/>
            <person name="Mohammad A.W."/>
            <person name="Gnirke A."/>
            <person name="Yurkov A.M."/>
            <person name="Nowrousian M."/>
            <person name="Sun S."/>
            <person name="Cuomo C.A."/>
            <person name="Heitman J."/>
        </authorList>
    </citation>
    <scope>NUCLEOTIDE SEQUENCE [LARGE SCALE GENOMIC DNA]</scope>
    <source>
        <strain evidence="5">CBS 11374</strain>
    </source>
</reference>
<evidence type="ECO:0000259" key="4">
    <source>
        <dbReference type="Pfam" id="PF16979"/>
    </source>
</evidence>
<feature type="compositionally biased region" description="Polar residues" evidence="2">
    <location>
        <begin position="168"/>
        <end position="177"/>
    </location>
</feature>
<feature type="region of interest" description="Disordered" evidence="2">
    <location>
        <begin position="59"/>
        <end position="180"/>
    </location>
</feature>
<comment type="similarity">
    <text evidence="1">Belongs to the SIN1 family.</text>
</comment>
<proteinExistence type="inferred from homology"/>
<feature type="domain" description="SIN1-type PH" evidence="4">
    <location>
        <begin position="730"/>
        <end position="827"/>
    </location>
</feature>